<dbReference type="Pfam" id="PF00771">
    <property type="entry name" value="FHIPEP"/>
    <property type="match status" value="1"/>
</dbReference>
<dbReference type="PIRSF" id="PIRSF005419">
    <property type="entry name" value="FlhA"/>
    <property type="match status" value="1"/>
</dbReference>
<dbReference type="InterPro" id="IPR001712">
    <property type="entry name" value="T3SS_FHIPEP"/>
</dbReference>
<evidence type="ECO:0000256" key="3">
    <source>
        <dbReference type="ARBA" id="ARBA00022475"/>
    </source>
</evidence>
<evidence type="ECO:0000256" key="1">
    <source>
        <dbReference type="ARBA" id="ARBA00004651"/>
    </source>
</evidence>
<evidence type="ECO:0000256" key="2">
    <source>
        <dbReference type="ARBA" id="ARBA00008835"/>
    </source>
</evidence>
<dbReference type="PANTHER" id="PTHR30161">
    <property type="entry name" value="FLAGELLAR EXPORT PROTEIN, MEMBRANE FLHA SUBUNIT-RELATED"/>
    <property type="match status" value="1"/>
</dbReference>
<organism evidence="8 9">
    <name type="scientific">Candidatus Nitrospira kreftii</name>
    <dbReference type="NCBI Taxonomy" id="2652173"/>
    <lineage>
        <taxon>Bacteria</taxon>
        <taxon>Pseudomonadati</taxon>
        <taxon>Nitrospirota</taxon>
        <taxon>Nitrospiria</taxon>
        <taxon>Nitrospirales</taxon>
        <taxon>Nitrospiraceae</taxon>
        <taxon>Nitrospira</taxon>
    </lineage>
</organism>
<keyword evidence="7" id="KW-0813">Transport</keyword>
<dbReference type="GO" id="GO:0044780">
    <property type="term" value="P:bacterial-type flagellum assembly"/>
    <property type="evidence" value="ECO:0007669"/>
    <property type="project" value="InterPro"/>
</dbReference>
<dbReference type="Gene3D" id="3.40.30.60">
    <property type="entry name" value="FHIPEP family, domain 1"/>
    <property type="match status" value="1"/>
</dbReference>
<gene>
    <name evidence="7" type="primary">flhA</name>
    <name evidence="8" type="ORF">Nkreftii_002645</name>
</gene>
<keyword evidence="8" id="KW-0969">Cilium</keyword>
<accession>A0A7S8FFJ0</accession>
<evidence type="ECO:0000313" key="8">
    <source>
        <dbReference type="EMBL" id="QPD04871.1"/>
    </source>
</evidence>
<feature type="transmembrane region" description="Helical" evidence="7">
    <location>
        <begin position="282"/>
        <end position="302"/>
    </location>
</feature>
<evidence type="ECO:0000256" key="7">
    <source>
        <dbReference type="RuleBase" id="RU364093"/>
    </source>
</evidence>
<comment type="similarity">
    <text evidence="2 7">Belongs to the FHIPEP (flagella/HR/invasion proteins export pore) family.</text>
</comment>
<dbReference type="GO" id="GO:0005886">
    <property type="term" value="C:plasma membrane"/>
    <property type="evidence" value="ECO:0007669"/>
    <property type="project" value="UniProtKB-SubCell"/>
</dbReference>
<feature type="transmembrane region" description="Helical" evidence="7">
    <location>
        <begin position="74"/>
        <end position="94"/>
    </location>
</feature>
<keyword evidence="3 7" id="KW-1003">Cell membrane</keyword>
<evidence type="ECO:0000313" key="9">
    <source>
        <dbReference type="Proteomes" id="UP000593737"/>
    </source>
</evidence>
<keyword evidence="6 7" id="KW-0472">Membrane</keyword>
<feature type="transmembrane region" description="Helical" evidence="7">
    <location>
        <begin position="206"/>
        <end position="228"/>
    </location>
</feature>
<evidence type="ECO:0000256" key="4">
    <source>
        <dbReference type="ARBA" id="ARBA00022692"/>
    </source>
</evidence>
<keyword evidence="4 7" id="KW-0812">Transmembrane</keyword>
<feature type="transmembrane region" description="Helical" evidence="7">
    <location>
        <begin position="114"/>
        <end position="137"/>
    </location>
</feature>
<dbReference type="GO" id="GO:0009306">
    <property type="term" value="P:protein secretion"/>
    <property type="evidence" value="ECO:0007669"/>
    <property type="project" value="InterPro"/>
</dbReference>
<dbReference type="NCBIfam" id="TIGR01398">
    <property type="entry name" value="FlhA"/>
    <property type="match status" value="1"/>
</dbReference>
<dbReference type="PANTHER" id="PTHR30161:SF1">
    <property type="entry name" value="FLAGELLAR BIOSYNTHESIS PROTEIN FLHA-RELATED"/>
    <property type="match status" value="1"/>
</dbReference>
<dbReference type="InterPro" id="IPR042193">
    <property type="entry name" value="FHIPEP_3"/>
</dbReference>
<keyword evidence="7" id="KW-1005">Bacterial flagellum biogenesis</keyword>
<reference evidence="8 9" key="1">
    <citation type="journal article" date="2020" name="ISME J.">
        <title>Enrichment and physiological characterization of a novel comammox Nitrospira indicates ammonium inhibition of complete nitrification.</title>
        <authorList>
            <person name="Sakoula D."/>
            <person name="Koch H."/>
            <person name="Frank J."/>
            <person name="Jetten M.S.M."/>
            <person name="van Kessel M.A.H.J."/>
            <person name="Lucker S."/>
        </authorList>
    </citation>
    <scope>NUCLEOTIDE SEQUENCE [LARGE SCALE GENOMIC DNA]</scope>
    <source>
        <strain evidence="8">Comreactor17</strain>
    </source>
</reference>
<feature type="transmembrane region" description="Helical" evidence="7">
    <location>
        <begin position="43"/>
        <end position="62"/>
    </location>
</feature>
<dbReference type="EMBL" id="CP047423">
    <property type="protein sequence ID" value="QPD04871.1"/>
    <property type="molecule type" value="Genomic_DNA"/>
</dbReference>
<keyword evidence="7" id="KW-1006">Bacterial flagellum protein export</keyword>
<comment type="subcellular location">
    <subcellularLocation>
        <location evidence="1 7">Cell membrane</location>
        <topology evidence="1 7">Multi-pass membrane protein</topology>
    </subcellularLocation>
</comment>
<dbReference type="Gene3D" id="3.40.50.12790">
    <property type="entry name" value="FHIPEP family, domain 4"/>
    <property type="match status" value="1"/>
</dbReference>
<dbReference type="AlphaFoldDB" id="A0A7S8FFJ0"/>
<keyword evidence="8" id="KW-0966">Cell projection</keyword>
<dbReference type="InterPro" id="IPR006301">
    <property type="entry name" value="FlhA"/>
</dbReference>
<comment type="function">
    <text evidence="7">Required for formation of the rod structure of the flagellar apparatus. Together with FliI and FliH, may constitute the export apparatus of flagellin.</text>
</comment>
<dbReference type="PROSITE" id="PS00994">
    <property type="entry name" value="FHIPEP"/>
    <property type="match status" value="1"/>
</dbReference>
<protein>
    <recommendedName>
        <fullName evidence="7">Flagellar biosynthesis protein FlhA</fullName>
    </recommendedName>
</protein>
<dbReference type="InterPro" id="IPR042194">
    <property type="entry name" value="FHIPEP_1"/>
</dbReference>
<feature type="transmembrane region" description="Helical" evidence="7">
    <location>
        <begin position="248"/>
        <end position="270"/>
    </location>
</feature>
<evidence type="ECO:0000256" key="5">
    <source>
        <dbReference type="ARBA" id="ARBA00022989"/>
    </source>
</evidence>
<dbReference type="Proteomes" id="UP000593737">
    <property type="component" value="Chromosome"/>
</dbReference>
<dbReference type="PRINTS" id="PR00949">
    <property type="entry name" value="TYPE3IMAPROT"/>
</dbReference>
<keyword evidence="8" id="KW-0282">Flagellum</keyword>
<dbReference type="InterPro" id="IPR042196">
    <property type="entry name" value="FHIPEP_4"/>
</dbReference>
<feature type="transmembrane region" description="Helical" evidence="7">
    <location>
        <begin position="19"/>
        <end position="37"/>
    </location>
</feature>
<dbReference type="InterPro" id="IPR025505">
    <property type="entry name" value="FHIPEP_CS"/>
</dbReference>
<proteinExistence type="inferred from homology"/>
<evidence type="ECO:0000256" key="6">
    <source>
        <dbReference type="ARBA" id="ARBA00023136"/>
    </source>
</evidence>
<sequence length="698" mass="74775">MAAATEPLGPTQFLKHPDIMMSVGVVAIIMVMLLPLPRFMLDLLLSFDITLSVLILLVGLQVRRPIEFSVFPSILLMITLFRLSLNIASTRLILLHGNEGAGAAGEVIRAFGNFIVGGNYTVGLVVFTILVIINFVVVTKGAGRVAEVAARFTLDAMPGKQMSIDADLNSGLINETEARRRRREITEEADFYGAMDGASKFVRGDAIAAVIIILVNILGGLAIGILQQGMSPGLAAQTYTVLTVGEGLVAQIPALIVSTAAGIVVTRAASDTDLGGEMARQLLMSSKAVGIAAGILLALGLVPGLPHVAFLLLGSGVAWIAYNLYQQEQDQAAPTPAPVTAKVEEGVTRVTPLDLMEVQVGYGLIGLVEGTQGTALLDRIKALRRQFAESMGFVVPPIHIRDNLQLRPNEYAIILKGVEIAKADVVPGHLLAIDPGTGQRGLVQGIETKEPAFGLPALWVPDDAREQAQMAGYTVVDASSAIATHLSELIKRHGHELLGRQEVQALLDEVGKSHPKLVEELIPTLLPLGTVVRVLGNLLKEGIPIRDIRSILEAVSDQATNTKDADILTEYARQSLARTITKQYQAPDGTLQVITLDPRLDRSLADQVAALPPGVALNLDPTVSHKLLSNLKQAAERVAARGQQPIVLCSQAVRRHLRRHSDRLLHSVPVIGLNEVDSFVRLQSLDTVRIDLELAQPS</sequence>
<keyword evidence="5 7" id="KW-1133">Transmembrane helix</keyword>
<dbReference type="KEGG" id="nkf:Nkreftii_002645"/>
<keyword evidence="7" id="KW-0653">Protein transport</keyword>
<dbReference type="Gene3D" id="1.10.8.540">
    <property type="entry name" value="FHIPEP family, domain 3"/>
    <property type="match status" value="1"/>
</dbReference>
<name>A0A7S8FFJ0_9BACT</name>